<geneLocation type="plasmid" evidence="2 3">
    <name>pKAM621_2</name>
</geneLocation>
<dbReference type="AlphaFoldDB" id="A0AAD1L7I1"/>
<keyword evidence="1" id="KW-0732">Signal</keyword>
<dbReference type="EMBL" id="AP026384">
    <property type="protein sequence ID" value="BDO00220.1"/>
    <property type="molecule type" value="Genomic_DNA"/>
</dbReference>
<protein>
    <recommendedName>
        <fullName evidence="4">DUF1496 domain-containing protein</fullName>
    </recommendedName>
</protein>
<gene>
    <name evidence="2" type="ORF">KAM621c_53240</name>
</gene>
<proteinExistence type="predicted"/>
<organism evidence="2 3">
    <name type="scientific">Citrobacter braakii</name>
    <dbReference type="NCBI Taxonomy" id="57706"/>
    <lineage>
        <taxon>Bacteria</taxon>
        <taxon>Pseudomonadati</taxon>
        <taxon>Pseudomonadota</taxon>
        <taxon>Gammaproteobacteria</taxon>
        <taxon>Enterobacterales</taxon>
        <taxon>Enterobacteriaceae</taxon>
        <taxon>Citrobacter</taxon>
        <taxon>Citrobacter freundii complex</taxon>
    </lineage>
</organism>
<sequence>MKNKQIALSAVISGCLSLSGPVFAAPAILQPVQTVIEPDGFKNVPVRQIQQGEQVTTNVLLRQILAEVIKTNSLKEDKRCSDGEKNYSPGYIISVGNKTLRCDIAKDYPQWIEGDKA</sequence>
<feature type="chain" id="PRO_5042179693" description="DUF1496 domain-containing protein" evidence="1">
    <location>
        <begin position="25"/>
        <end position="117"/>
    </location>
</feature>
<dbReference type="PROSITE" id="PS51257">
    <property type="entry name" value="PROKAR_LIPOPROTEIN"/>
    <property type="match status" value="1"/>
</dbReference>
<evidence type="ECO:0000313" key="3">
    <source>
        <dbReference type="Proteomes" id="UP001058317"/>
    </source>
</evidence>
<evidence type="ECO:0008006" key="4">
    <source>
        <dbReference type="Google" id="ProtNLM"/>
    </source>
</evidence>
<dbReference type="Proteomes" id="UP001058317">
    <property type="component" value="Plasmid pKAM621_2"/>
</dbReference>
<accession>A0AAD1L7I1</accession>
<feature type="signal peptide" evidence="1">
    <location>
        <begin position="1"/>
        <end position="24"/>
    </location>
</feature>
<evidence type="ECO:0000313" key="2">
    <source>
        <dbReference type="EMBL" id="BDO00220.1"/>
    </source>
</evidence>
<reference evidence="2" key="1">
    <citation type="submission" date="2022-07" db="EMBL/GenBank/DDBJ databases">
        <title>Complete genome sequence of carbapenem-resistant Citrobacter spp. in Japan.</title>
        <authorList>
            <person name="Maehana S."/>
            <person name="Suzuki M."/>
            <person name="Kitasato H."/>
        </authorList>
    </citation>
    <scope>NUCLEOTIDE SEQUENCE</scope>
    <source>
        <strain evidence="2">KAM621</strain>
        <plasmid evidence="2">pKAM621_2</plasmid>
    </source>
</reference>
<name>A0AAD1L7I1_CITBR</name>
<dbReference type="RefSeq" id="WP_047715670.1">
    <property type="nucleotide sequence ID" value="NZ_AP026384.1"/>
</dbReference>
<evidence type="ECO:0000256" key="1">
    <source>
        <dbReference type="SAM" id="SignalP"/>
    </source>
</evidence>
<keyword evidence="2" id="KW-0614">Plasmid</keyword>